<dbReference type="SUPFAM" id="SSF109604">
    <property type="entry name" value="HD-domain/PDEase-like"/>
    <property type="match status" value="1"/>
</dbReference>
<accession>A0A2C9CX16</accession>
<dbReference type="KEGG" id="vg:40100472"/>
<dbReference type="GeneID" id="40100472"/>
<gene>
    <name evidence="1" type="primary">g054</name>
</gene>
<dbReference type="Proteomes" id="UP000240931">
    <property type="component" value="Segment"/>
</dbReference>
<dbReference type="EMBL" id="LT960551">
    <property type="protein sequence ID" value="SOK58331.1"/>
    <property type="molecule type" value="Genomic_DNA"/>
</dbReference>
<reference evidence="2 4" key="3">
    <citation type="submission" date="2019-06" db="EMBL/GenBank/DDBJ databases">
        <authorList>
            <person name="Bower L."/>
            <person name="Leinonen R."/>
        </authorList>
    </citation>
    <scope>NUCLEOTIDE SEQUENCE [LARGE SCALE GENOMIC DNA]</scope>
</reference>
<evidence type="ECO:0000313" key="2">
    <source>
        <dbReference type="EMBL" id="VUE36100.1"/>
    </source>
</evidence>
<protein>
    <submittedName>
        <fullName evidence="1">Uncharacterized protein</fullName>
    </submittedName>
</protein>
<evidence type="ECO:0000313" key="4">
    <source>
        <dbReference type="Proteomes" id="UP000317227"/>
    </source>
</evidence>
<sequence>MQKTDYSKLRTKILGIIEGLTMTDSKYFDLRKVLIYAEGIHHYTRRDGSPEFSHQLEMLSLALSLHNSLIKPFEVYMAIIVHDTIEDYPEKSEELHSMFPDIAQYSRKLSKFVDSDNNEDEKTYYRYFDNISKCEVCSVVKLIDRIHNLSTAPGVFSNTKISEYCDEVDTYFLCMMHIAKSNFNQREVYEVLKFILQNEVRTIRTFLRIATNIEQQKTISASELVNRLKGNSSK</sequence>
<organism evidence="1 3">
    <name type="scientific">Yersinia phage fHe-Yen9-04</name>
    <dbReference type="NCBI Taxonomy" id="2052742"/>
    <lineage>
        <taxon>Viruses</taxon>
        <taxon>Duplodnaviria</taxon>
        <taxon>Heunggongvirae</taxon>
        <taxon>Uroviricota</taxon>
        <taxon>Caudoviricetes</taxon>
        <taxon>Eneladusvirus</taxon>
        <taxon>Eneladusvirus Yen904</taxon>
    </lineage>
</organism>
<proteinExistence type="predicted"/>
<keyword evidence="3" id="KW-1185">Reference proteome</keyword>
<evidence type="ECO:0000313" key="3">
    <source>
        <dbReference type="Proteomes" id="UP000240931"/>
    </source>
</evidence>
<reference evidence="3" key="2">
    <citation type="submission" date="2017-10" db="EMBL/GenBank/DDBJ databases">
        <authorList>
            <person name="Skurnik M."/>
        </authorList>
    </citation>
    <scope>NUCLEOTIDE SEQUENCE [LARGE SCALE GENOMIC DNA]</scope>
</reference>
<dbReference type="Gene3D" id="1.10.3210.10">
    <property type="entry name" value="Hypothetical protein af1432"/>
    <property type="match status" value="1"/>
</dbReference>
<dbReference type="OrthoDB" id="12366at10239"/>
<reference evidence="1" key="1">
    <citation type="submission" date="2017-10" db="EMBL/GenBank/DDBJ databases">
        <authorList>
            <person name="Banno H."/>
            <person name="Chua N.-H."/>
        </authorList>
    </citation>
    <scope>NUCLEOTIDE SEQUENCE [LARGE SCALE GENOMIC DNA]</scope>
</reference>
<dbReference type="Proteomes" id="UP000317227">
    <property type="component" value="Segment"/>
</dbReference>
<name>A0A2C9CX16_9CAUD</name>
<dbReference type="EMBL" id="LR596615">
    <property type="protein sequence ID" value="VUE36100.1"/>
    <property type="molecule type" value="Genomic_DNA"/>
</dbReference>
<dbReference type="RefSeq" id="YP_009623664.1">
    <property type="nucleotide sequence ID" value="NC_042116.1"/>
</dbReference>
<evidence type="ECO:0000313" key="1">
    <source>
        <dbReference type="EMBL" id="SOK58331.1"/>
    </source>
</evidence>